<dbReference type="GO" id="GO:0004867">
    <property type="term" value="F:serine-type endopeptidase inhibitor activity"/>
    <property type="evidence" value="ECO:0007669"/>
    <property type="project" value="UniProtKB-KW"/>
</dbReference>
<dbReference type="Pfam" id="PF00095">
    <property type="entry name" value="WAP"/>
    <property type="match status" value="3"/>
</dbReference>
<dbReference type="PANTHER" id="PTHR11161:SF0">
    <property type="entry name" value="O-ACYLTRANSFERASE LIKE PROTEIN"/>
    <property type="match status" value="1"/>
</dbReference>
<dbReference type="SUPFAM" id="SSF57256">
    <property type="entry name" value="Elafin-like"/>
    <property type="match status" value="3"/>
</dbReference>
<dbReference type="GO" id="GO:0016747">
    <property type="term" value="F:acyltransferase activity, transferring groups other than amino-acyl groups"/>
    <property type="evidence" value="ECO:0007669"/>
    <property type="project" value="InterPro"/>
</dbReference>
<dbReference type="PROSITE" id="PS51390">
    <property type="entry name" value="WAP"/>
    <property type="match status" value="2"/>
</dbReference>
<keyword evidence="2" id="KW-0812">Transmembrane</keyword>
<organism evidence="4 5">
    <name type="scientific">Trichuris suis</name>
    <name type="common">pig whipworm</name>
    <dbReference type="NCBI Taxonomy" id="68888"/>
    <lineage>
        <taxon>Eukaryota</taxon>
        <taxon>Metazoa</taxon>
        <taxon>Ecdysozoa</taxon>
        <taxon>Nematoda</taxon>
        <taxon>Enoplea</taxon>
        <taxon>Dorylaimia</taxon>
        <taxon>Trichinellida</taxon>
        <taxon>Trichuridae</taxon>
        <taxon>Trichuris</taxon>
    </lineage>
</organism>
<proteinExistence type="predicted"/>
<dbReference type="SMART" id="SM00703">
    <property type="entry name" value="NRF"/>
    <property type="match status" value="1"/>
</dbReference>
<dbReference type="InterPro" id="IPR006150">
    <property type="entry name" value="Cys_repeat_1"/>
</dbReference>
<feature type="transmembrane region" description="Helical" evidence="2">
    <location>
        <begin position="561"/>
        <end position="583"/>
    </location>
</feature>
<feature type="domain" description="WAP" evidence="3">
    <location>
        <begin position="13"/>
        <end position="62"/>
    </location>
</feature>
<dbReference type="Pfam" id="PF01826">
    <property type="entry name" value="TIL"/>
    <property type="match status" value="1"/>
</dbReference>
<dbReference type="InterPro" id="IPR002919">
    <property type="entry name" value="TIL_dom"/>
</dbReference>
<feature type="transmembrane region" description="Helical" evidence="2">
    <location>
        <begin position="668"/>
        <end position="690"/>
    </location>
</feature>
<dbReference type="CDD" id="cd19941">
    <property type="entry name" value="TIL"/>
    <property type="match status" value="1"/>
</dbReference>
<dbReference type="GO" id="GO:0005576">
    <property type="term" value="C:extracellular region"/>
    <property type="evidence" value="ECO:0007669"/>
    <property type="project" value="InterPro"/>
</dbReference>
<name>A0A085M783_9BILA</name>
<evidence type="ECO:0000256" key="1">
    <source>
        <dbReference type="ARBA" id="ARBA00022900"/>
    </source>
</evidence>
<feature type="transmembrane region" description="Helical" evidence="2">
    <location>
        <begin position="936"/>
        <end position="955"/>
    </location>
</feature>
<dbReference type="InterPro" id="IPR002656">
    <property type="entry name" value="Acyl_transf_3_dom"/>
</dbReference>
<evidence type="ECO:0000259" key="3">
    <source>
        <dbReference type="PROSITE" id="PS51390"/>
    </source>
</evidence>
<dbReference type="InterPro" id="IPR006621">
    <property type="entry name" value="Nose-resist-to-fluoxetine_N"/>
</dbReference>
<dbReference type="Gene3D" id="2.10.25.10">
    <property type="entry name" value="Laminin"/>
    <property type="match status" value="1"/>
</dbReference>
<reference evidence="4 5" key="1">
    <citation type="journal article" date="2014" name="Nat. Genet.">
        <title>Genome and transcriptome of the porcine whipworm Trichuris suis.</title>
        <authorList>
            <person name="Jex A.R."/>
            <person name="Nejsum P."/>
            <person name="Schwarz E.M."/>
            <person name="Hu L."/>
            <person name="Young N.D."/>
            <person name="Hall R.S."/>
            <person name="Korhonen P.K."/>
            <person name="Liao S."/>
            <person name="Thamsborg S."/>
            <person name="Xia J."/>
            <person name="Xu P."/>
            <person name="Wang S."/>
            <person name="Scheerlinck J.P."/>
            <person name="Hofmann A."/>
            <person name="Sternberg P.W."/>
            <person name="Wang J."/>
            <person name="Gasser R.B."/>
        </authorList>
    </citation>
    <scope>NUCLEOTIDE SEQUENCE [LARGE SCALE GENOMIC DNA]</scope>
    <source>
        <strain evidence="4">DCEP-RM93M</strain>
    </source>
</reference>
<dbReference type="SUPFAM" id="SSF57567">
    <property type="entry name" value="Serine protease inhibitors"/>
    <property type="match status" value="1"/>
</dbReference>
<feature type="transmembrane region" description="Helical" evidence="2">
    <location>
        <begin position="1016"/>
        <end position="1033"/>
    </location>
</feature>
<dbReference type="SMART" id="SM00289">
    <property type="entry name" value="WR1"/>
    <property type="match status" value="1"/>
</dbReference>
<feature type="transmembrane region" description="Helical" evidence="2">
    <location>
        <begin position="975"/>
        <end position="995"/>
    </location>
</feature>
<keyword evidence="2" id="KW-1133">Transmembrane helix</keyword>
<dbReference type="SMART" id="SM00217">
    <property type="entry name" value="WAP"/>
    <property type="match status" value="3"/>
</dbReference>
<dbReference type="EMBL" id="KL363220">
    <property type="protein sequence ID" value="KFD53079.1"/>
    <property type="molecule type" value="Genomic_DNA"/>
</dbReference>
<feature type="transmembrane region" description="Helical" evidence="2">
    <location>
        <begin position="710"/>
        <end position="727"/>
    </location>
</feature>
<feature type="transmembrane region" description="Helical" evidence="2">
    <location>
        <begin position="748"/>
        <end position="766"/>
    </location>
</feature>
<dbReference type="InterPro" id="IPR052728">
    <property type="entry name" value="O2_lipid_transport_reg"/>
</dbReference>
<evidence type="ECO:0000256" key="2">
    <source>
        <dbReference type="SAM" id="Phobius"/>
    </source>
</evidence>
<dbReference type="InterPro" id="IPR036084">
    <property type="entry name" value="Ser_inhib-like_sf"/>
</dbReference>
<dbReference type="InterPro" id="IPR036645">
    <property type="entry name" value="Elafin-like_sf"/>
</dbReference>
<evidence type="ECO:0000313" key="5">
    <source>
        <dbReference type="Proteomes" id="UP000030764"/>
    </source>
</evidence>
<feature type="transmembrane region" description="Helical" evidence="2">
    <location>
        <begin position="852"/>
        <end position="872"/>
    </location>
</feature>
<keyword evidence="2" id="KW-0472">Membrane</keyword>
<dbReference type="AlphaFoldDB" id="A0A085M783"/>
<feature type="transmembrane region" description="Helical" evidence="2">
    <location>
        <begin position="826"/>
        <end position="847"/>
    </location>
</feature>
<keyword evidence="5" id="KW-1185">Reference proteome</keyword>
<protein>
    <recommendedName>
        <fullName evidence="3">WAP domain-containing protein</fullName>
    </recommendedName>
</protein>
<gene>
    <name evidence="4" type="ORF">M513_05993</name>
</gene>
<dbReference type="InterPro" id="IPR008197">
    <property type="entry name" value="WAP_dom"/>
</dbReference>
<dbReference type="MEROPS" id="I17.003"/>
<dbReference type="Gene3D" id="4.10.75.10">
    <property type="entry name" value="Elafin-like"/>
    <property type="match status" value="3"/>
</dbReference>
<feature type="domain" description="WAP" evidence="3">
    <location>
        <begin position="136"/>
        <end position="186"/>
    </location>
</feature>
<feature type="transmembrane region" description="Helical" evidence="2">
    <location>
        <begin position="906"/>
        <end position="924"/>
    </location>
</feature>
<dbReference type="PANTHER" id="PTHR11161">
    <property type="entry name" value="O-ACYLTRANSFERASE"/>
    <property type="match status" value="1"/>
</dbReference>
<accession>A0A085M783</accession>
<keyword evidence="1" id="KW-0646">Protease inhibitor</keyword>
<evidence type="ECO:0000313" key="4">
    <source>
        <dbReference type="EMBL" id="KFD53079.1"/>
    </source>
</evidence>
<dbReference type="Proteomes" id="UP000030764">
    <property type="component" value="Unassembled WGS sequence"/>
</dbReference>
<sequence>MELAFLDQHCFATGTKPGRCPELPVDPEYIGRERDRCDDDSDCDGIMKCCRTIAGRTCMRPKDADALEGEECTMPNTVWAACASACQPSCSTLGTQQYCNRPCLPGCICIAGFIRLYGHGSAPCVPVDQCPTQPRKFLKFGTCPSLPVDADIDRGRRHDRCSNDFDCAGYMKCCMTVTGKACMLPIRTCPDGQRTSIFCDSQDQCPVGYTCKSGLCCPTRLPGQTGGIFSQHIVKPQIVLTIAHPPISQTGQTILRPGANYQWNQCPHYAYVGAWAQLAKQCTSDAQCSRGQRCCYTKFGNRCLQARKWLSVQRSKLTQRQLAGREDFINFQMGANTSAKEEVVPLLVDEISNLTRMDSIQLESLFKAAGLGSLGRLIVENLNRSISSRQSKYPSFPVPTISVQCFSDLLYLVASLRELFVAEIPQYVNNNPLNMISWSLKVIDSFGKAPSGLLYGNVWMLGSYEQCIKVSQQIKEQDRFWEGQYCRYDVKLFQDVFQSSSESKGKCYDAFSVKYGACLPSTCSSHDARMLGQLLNTTLGGIGCELTVNCHRRQEDADGSFAILITTAFLTVVAFLILFATLYDYFVVQAEPKCPLKAIDGDSDAASLVENSRSNSAKHQQRDERSSCTFLKVLVAFSLYTNTRKVMSTAVPKGQITCFNGIRVLSMWWIIFGHTYYWTIAYLNNIVYAYELPENMFNQILLNGSLSVDSFFFLGASLLAFVWMKKLKGKEALTRSPLFWLQYFAHRYLRVTPVYMVVLVVYAVLLPKATDGPMWNRQGFNGDNCAASWWTNVLYVNNFVHLSHPVIFHSPLFCVVEHLHFQCMTWTWYLAADMQYFILSAPILVLLLSREFIAITLIVLLIAASAAVQIVLRIQNPSWPPIAIFSVNPRQFDIIDVYWETIYVKPYTRCGPFLVGLIFGYYMYKVNMSVKMSRLSVVLGWLTCTGAAMGLLFGLQEYSRLYEIDYVGMLVYAGFSRTIWAIVLAWISLACTSGYGGPVNDFLSWKVWIPLSRLTYCLYLVHPILIQAFYASQAKPTHFSGHYQMVHYFFGHLVFSILIAFVTSVCFEMPIASMEPLIFGRPKRQAPKDEDDVGENTLKRIQQTSLITNE</sequence>
<keyword evidence="1" id="KW-0722">Serine protease inhibitor</keyword>
<feature type="transmembrane region" description="Helical" evidence="2">
    <location>
        <begin position="1045"/>
        <end position="1067"/>
    </location>
</feature>
<dbReference type="Pfam" id="PF20146">
    <property type="entry name" value="NRF"/>
    <property type="match status" value="1"/>
</dbReference>
<dbReference type="Pfam" id="PF01757">
    <property type="entry name" value="Acyl_transf_3"/>
    <property type="match status" value="1"/>
</dbReference>